<dbReference type="EMBL" id="QWEY01000023">
    <property type="protein sequence ID" value="RGP35128.1"/>
    <property type="molecule type" value="Genomic_DNA"/>
</dbReference>
<evidence type="ECO:0000313" key="4">
    <source>
        <dbReference type="Proteomes" id="UP000284547"/>
    </source>
</evidence>
<dbReference type="InterPro" id="IPR005094">
    <property type="entry name" value="Endonuclease_MobA/VirD2"/>
</dbReference>
<evidence type="ECO:0000313" key="3">
    <source>
        <dbReference type="EMBL" id="RGP35128.1"/>
    </source>
</evidence>
<dbReference type="InterPro" id="IPR054462">
    <property type="entry name" value="TraI_M"/>
</dbReference>
<dbReference type="Pfam" id="PF03432">
    <property type="entry name" value="Relaxase"/>
    <property type="match status" value="1"/>
</dbReference>
<feature type="domain" description="MobA/VirD2-like nuclease" evidence="1">
    <location>
        <begin position="33"/>
        <end position="149"/>
    </location>
</feature>
<dbReference type="AlphaFoldDB" id="A0A411YWH7"/>
<keyword evidence="4" id="KW-1185">Reference proteome</keyword>
<organism evidence="3 4">
    <name type="scientific">Pseudotabrizicola alkalilacus</name>
    <dbReference type="NCBI Taxonomy" id="2305252"/>
    <lineage>
        <taxon>Bacteria</taxon>
        <taxon>Pseudomonadati</taxon>
        <taxon>Pseudomonadota</taxon>
        <taxon>Alphaproteobacteria</taxon>
        <taxon>Rhodobacterales</taxon>
        <taxon>Paracoccaceae</taxon>
        <taxon>Pseudotabrizicola</taxon>
    </lineage>
</organism>
<comment type="caution">
    <text evidence="3">The sequence shown here is derived from an EMBL/GenBank/DDBJ whole genome shotgun (WGS) entry which is preliminary data.</text>
</comment>
<proteinExistence type="predicted"/>
<protein>
    <submittedName>
        <fullName evidence="3">Uncharacterized protein</fullName>
    </submittedName>
</protein>
<name>A0A411YWH7_9RHOB</name>
<evidence type="ECO:0000259" key="1">
    <source>
        <dbReference type="Pfam" id="PF03432"/>
    </source>
</evidence>
<dbReference type="OrthoDB" id="279005at2"/>
<evidence type="ECO:0000259" key="2">
    <source>
        <dbReference type="Pfam" id="PF22863"/>
    </source>
</evidence>
<dbReference type="Pfam" id="PF22863">
    <property type="entry name" value="TraI_middle"/>
    <property type="match status" value="1"/>
</dbReference>
<sequence>MIAKVCPNARRTGTRGCPFGARIAYVSRKAVVVRCVNLCGGWQDARAQMQMARGLNTAVQHPVAHIVLSWPETDRPSNAAMISAARLVMIDLGAATHQMVMAVHRDRPNPHVHVVLNRVHPVTGKALSLWQDYARLERACRRIEARMGWGADRGRFDIGSGDEGITLVPKPTPHWHAKARDRALGLRPTPDAARALERRSGLPALLDILAPRVQIWLRHRLATAKSWQEVHGALRTYDLRYILHRSGARISHRVRSWQMAASQLGTSCGLRKMQHRLGAFVPDLNANNATTVLPDPTAPAHGHAETALVALTTKLLHPILAEQGSARMHVVRPGRLSSDCLKRSHRKQRQCVRCWGAAKARWRKPCASSCMSSIRRHGKGCDLRRTVSISVSLFPWTQSHKPTSKRQHAGAIAIFCATRQSMRCKAELLRGHPT</sequence>
<dbReference type="Proteomes" id="UP000284547">
    <property type="component" value="Unassembled WGS sequence"/>
</dbReference>
<feature type="domain" description="TraI-like middle" evidence="2">
    <location>
        <begin position="193"/>
        <end position="282"/>
    </location>
</feature>
<reference evidence="3 4" key="1">
    <citation type="submission" date="2018-08" db="EMBL/GenBank/DDBJ databases">
        <title>Flavobacterium tibetense sp. nov., isolated from a wetland YonghuCo on Tibetan Plateau.</title>
        <authorList>
            <person name="Phurbu D."/>
            <person name="Lu H."/>
            <person name="Xing P."/>
        </authorList>
    </citation>
    <scope>NUCLEOTIDE SEQUENCE [LARGE SCALE GENOMIC DNA]</scope>
    <source>
        <strain evidence="3 4">DJC</strain>
    </source>
</reference>
<gene>
    <name evidence="3" type="ORF">D1012_21625</name>
</gene>
<accession>A0A411YWH7</accession>